<dbReference type="AlphaFoldDB" id="A0A182QL88"/>
<dbReference type="EnsemblMetazoa" id="AFAF012465-RA">
    <property type="protein sequence ID" value="AFAF012465-PA"/>
    <property type="gene ID" value="AFAF012465"/>
</dbReference>
<evidence type="ECO:0000313" key="3">
    <source>
        <dbReference type="Proteomes" id="UP000075886"/>
    </source>
</evidence>
<reference evidence="2" key="2">
    <citation type="submission" date="2020-05" db="UniProtKB">
        <authorList>
            <consortium name="EnsemblMetazoa"/>
        </authorList>
    </citation>
    <scope>IDENTIFICATION</scope>
    <source>
        <strain evidence="2">FAR1</strain>
    </source>
</reference>
<sequence>MDRSTMSGGTVDGGGGRGTTEERKRCGETIHSGQFMVSHFETEGAEDDEDDLGMQMEEVKPADLIAGDGAGVILPVSVTSATNDASSAVSGALVPLASSSTEHNQLARYVPRQLHLGGNRSTVSQVEIDTDLSTVFNTLNVTYTDFTTPNKLPVAKVWRPPSVAQQQ</sequence>
<proteinExistence type="predicted"/>
<reference evidence="3" key="1">
    <citation type="submission" date="2014-01" db="EMBL/GenBank/DDBJ databases">
        <title>The Genome Sequence of Anopheles farauti FAR1 (V2).</title>
        <authorList>
            <consortium name="The Broad Institute Genomics Platform"/>
            <person name="Neafsey D.E."/>
            <person name="Besansky N."/>
            <person name="Howell P."/>
            <person name="Walton C."/>
            <person name="Young S.K."/>
            <person name="Zeng Q."/>
            <person name="Gargeya S."/>
            <person name="Fitzgerald M."/>
            <person name="Haas B."/>
            <person name="Abouelleil A."/>
            <person name="Allen A.W."/>
            <person name="Alvarado L."/>
            <person name="Arachchi H.M."/>
            <person name="Berlin A.M."/>
            <person name="Chapman S.B."/>
            <person name="Gainer-Dewar J."/>
            <person name="Goldberg J."/>
            <person name="Griggs A."/>
            <person name="Gujja S."/>
            <person name="Hansen M."/>
            <person name="Howarth C."/>
            <person name="Imamovic A."/>
            <person name="Ireland A."/>
            <person name="Larimer J."/>
            <person name="McCowan C."/>
            <person name="Murphy C."/>
            <person name="Pearson M."/>
            <person name="Poon T.W."/>
            <person name="Priest M."/>
            <person name="Roberts A."/>
            <person name="Saif S."/>
            <person name="Shea T."/>
            <person name="Sisk P."/>
            <person name="Sykes S."/>
            <person name="Wortman J."/>
            <person name="Nusbaum C."/>
            <person name="Birren B."/>
        </authorList>
    </citation>
    <scope>NUCLEOTIDE SEQUENCE [LARGE SCALE GENOMIC DNA]</scope>
    <source>
        <strain evidence="3">FAR1</strain>
    </source>
</reference>
<dbReference type="STRING" id="69004.A0A182QL88"/>
<organism evidence="2 3">
    <name type="scientific">Anopheles farauti</name>
    <dbReference type="NCBI Taxonomy" id="69004"/>
    <lineage>
        <taxon>Eukaryota</taxon>
        <taxon>Metazoa</taxon>
        <taxon>Ecdysozoa</taxon>
        <taxon>Arthropoda</taxon>
        <taxon>Hexapoda</taxon>
        <taxon>Insecta</taxon>
        <taxon>Pterygota</taxon>
        <taxon>Neoptera</taxon>
        <taxon>Endopterygota</taxon>
        <taxon>Diptera</taxon>
        <taxon>Nematocera</taxon>
        <taxon>Culicoidea</taxon>
        <taxon>Culicidae</taxon>
        <taxon>Anophelinae</taxon>
        <taxon>Anopheles</taxon>
    </lineage>
</organism>
<dbReference type="EMBL" id="AXCN02000691">
    <property type="status" value="NOT_ANNOTATED_CDS"/>
    <property type="molecule type" value="Genomic_DNA"/>
</dbReference>
<accession>A0A182QL88</accession>
<name>A0A182QL88_9DIPT</name>
<feature type="region of interest" description="Disordered" evidence="1">
    <location>
        <begin position="1"/>
        <end position="23"/>
    </location>
</feature>
<evidence type="ECO:0000256" key="1">
    <source>
        <dbReference type="SAM" id="MobiDB-lite"/>
    </source>
</evidence>
<dbReference type="VEuPathDB" id="VectorBase:AFAF012465"/>
<dbReference type="Proteomes" id="UP000075886">
    <property type="component" value="Unassembled WGS sequence"/>
</dbReference>
<evidence type="ECO:0000313" key="2">
    <source>
        <dbReference type="EnsemblMetazoa" id="AFAF012465-PA"/>
    </source>
</evidence>
<keyword evidence="3" id="KW-1185">Reference proteome</keyword>
<protein>
    <submittedName>
        <fullName evidence="2">Uncharacterized protein</fullName>
    </submittedName>
</protein>